<accession>A0A381IBB5</accession>
<evidence type="ECO:0000256" key="4">
    <source>
        <dbReference type="ARBA" id="ARBA00022692"/>
    </source>
</evidence>
<evidence type="ECO:0000256" key="1">
    <source>
        <dbReference type="ARBA" id="ARBA00004141"/>
    </source>
</evidence>
<dbReference type="AlphaFoldDB" id="A0A381IBB5"/>
<keyword evidence="4 7" id="KW-0812">Transmembrane</keyword>
<evidence type="ECO:0000256" key="3">
    <source>
        <dbReference type="ARBA" id="ARBA00022448"/>
    </source>
</evidence>
<evidence type="ECO:0000256" key="2">
    <source>
        <dbReference type="ARBA" id="ARBA00008821"/>
    </source>
</evidence>
<gene>
    <name evidence="8" type="ORF">NCTC13307_02718</name>
</gene>
<sequence>MKAKSTSKFELDGIPPLKEAIPLGLQHLMAMVIGSCLPAILIANAAGLNHKMSTLLIQAALVFAGLSTLLQLYPIPLFKGFKLGGGIPVIMGATAMFIGAGYLLQVSMDYQYYLALK</sequence>
<protein>
    <submittedName>
        <fullName evidence="8">Xanthine permease</fullName>
    </submittedName>
</protein>
<dbReference type="PANTHER" id="PTHR42810:SF2">
    <property type="entry name" value="PURINE PERMEASE C1399.01C-RELATED"/>
    <property type="match status" value="1"/>
</dbReference>
<dbReference type="GO" id="GO:0042907">
    <property type="term" value="F:xanthine transmembrane transporter activity"/>
    <property type="evidence" value="ECO:0007669"/>
    <property type="project" value="TreeGrafter"/>
</dbReference>
<feature type="transmembrane region" description="Helical" evidence="7">
    <location>
        <begin position="85"/>
        <end position="104"/>
    </location>
</feature>
<comment type="subcellular location">
    <subcellularLocation>
        <location evidence="1">Membrane</location>
        <topology evidence="1">Multi-pass membrane protein</topology>
    </subcellularLocation>
</comment>
<evidence type="ECO:0000256" key="7">
    <source>
        <dbReference type="SAM" id="Phobius"/>
    </source>
</evidence>
<feature type="transmembrane region" description="Helical" evidence="7">
    <location>
        <begin position="20"/>
        <end position="43"/>
    </location>
</feature>
<comment type="similarity">
    <text evidence="2">Belongs to the nucleobase:cation symporter-2 (NCS2) (TC 2.A.40) family.</text>
</comment>
<evidence type="ECO:0000313" key="8">
    <source>
        <dbReference type="EMBL" id="SUY25267.1"/>
    </source>
</evidence>
<reference evidence="8" key="1">
    <citation type="submission" date="2018-06" db="EMBL/GenBank/DDBJ databases">
        <authorList>
            <consortium name="Pathogen Informatics"/>
            <person name="Doyle S."/>
        </authorList>
    </citation>
    <scope>NUCLEOTIDE SEQUENCE</scope>
    <source>
        <strain evidence="8">NCTC13307</strain>
    </source>
</reference>
<proteinExistence type="inferred from homology"/>
<dbReference type="EMBL" id="UFWD01000001">
    <property type="protein sequence ID" value="SUY25267.1"/>
    <property type="molecule type" value="Genomic_DNA"/>
</dbReference>
<evidence type="ECO:0000256" key="5">
    <source>
        <dbReference type="ARBA" id="ARBA00022989"/>
    </source>
</evidence>
<dbReference type="Pfam" id="PF00860">
    <property type="entry name" value="Xan_ur_permease"/>
    <property type="match status" value="1"/>
</dbReference>
<evidence type="ECO:0000256" key="6">
    <source>
        <dbReference type="ARBA" id="ARBA00023136"/>
    </source>
</evidence>
<keyword evidence="5 7" id="KW-1133">Transmembrane helix</keyword>
<dbReference type="GO" id="GO:0005886">
    <property type="term" value="C:plasma membrane"/>
    <property type="evidence" value="ECO:0007669"/>
    <property type="project" value="TreeGrafter"/>
</dbReference>
<dbReference type="InterPro" id="IPR006043">
    <property type="entry name" value="NCS2"/>
</dbReference>
<name>A0A381IBB5_CLODI</name>
<feature type="transmembrane region" description="Helical" evidence="7">
    <location>
        <begin position="55"/>
        <end position="73"/>
    </location>
</feature>
<dbReference type="PANTHER" id="PTHR42810">
    <property type="entry name" value="PURINE PERMEASE C1399.01C-RELATED"/>
    <property type="match status" value="1"/>
</dbReference>
<keyword evidence="3" id="KW-0813">Transport</keyword>
<organism evidence="8">
    <name type="scientific">Clostridioides difficile</name>
    <name type="common">Peptoclostridium difficile</name>
    <dbReference type="NCBI Taxonomy" id="1496"/>
    <lineage>
        <taxon>Bacteria</taxon>
        <taxon>Bacillati</taxon>
        <taxon>Bacillota</taxon>
        <taxon>Clostridia</taxon>
        <taxon>Peptostreptococcales</taxon>
        <taxon>Peptostreptococcaceae</taxon>
        <taxon>Clostridioides</taxon>
    </lineage>
</organism>
<keyword evidence="6 7" id="KW-0472">Membrane</keyword>